<dbReference type="Gene3D" id="1.10.10.10">
    <property type="entry name" value="Winged helix-like DNA-binding domain superfamily/Winged helix DNA-binding domain"/>
    <property type="match status" value="1"/>
</dbReference>
<feature type="domain" description="OmpR/PhoB-type" evidence="3">
    <location>
        <begin position="121"/>
        <end position="220"/>
    </location>
</feature>
<dbReference type="CDD" id="cd00383">
    <property type="entry name" value="trans_reg_C"/>
    <property type="match status" value="1"/>
</dbReference>
<sequence length="261" mass="29913">MVVLTTNAAMYNALKRRFEVDGMHEMSWYRDRLSLIRKLMHSQVDLLIIDVSACEDVDVLMHWRDLHRLNHLPILLVNLTAESGHWLSALSSKDDVAWGMVPQEVYMRAHRLVDHAPTRDLQQLAIGGYTLDRGSQQVRIDMDTIKLTEREFKLAWMLFSHAGLTVKRDTLAEMIWGKELALAAHSLGQYICQLKHKLHLVGTHGVVLRSVYGVGYRIEPVSNVEMRKGRARGDRHRDREIAEEVRNATASVAEKKCRASK</sequence>
<gene>
    <name evidence="4" type="ORF">WT83_05020</name>
</gene>
<dbReference type="Pfam" id="PF00486">
    <property type="entry name" value="Trans_reg_C"/>
    <property type="match status" value="1"/>
</dbReference>
<proteinExistence type="predicted"/>
<organism evidence="4 5">
    <name type="scientific">Burkholderia territorii</name>
    <dbReference type="NCBI Taxonomy" id="1503055"/>
    <lineage>
        <taxon>Bacteria</taxon>
        <taxon>Pseudomonadati</taxon>
        <taxon>Pseudomonadota</taxon>
        <taxon>Betaproteobacteria</taxon>
        <taxon>Burkholderiales</taxon>
        <taxon>Burkholderiaceae</taxon>
        <taxon>Burkholderia</taxon>
        <taxon>Burkholderia cepacia complex</taxon>
    </lineage>
</organism>
<dbReference type="InterPro" id="IPR001867">
    <property type="entry name" value="OmpR/PhoB-type_DNA-bd"/>
</dbReference>
<comment type="caution">
    <text evidence="4">The sequence shown here is derived from an EMBL/GenBank/DDBJ whole genome shotgun (WGS) entry which is preliminary data.</text>
</comment>
<dbReference type="InterPro" id="IPR016032">
    <property type="entry name" value="Sig_transdc_resp-reg_C-effctor"/>
</dbReference>
<evidence type="ECO:0000313" key="5">
    <source>
        <dbReference type="Proteomes" id="UP000068016"/>
    </source>
</evidence>
<dbReference type="PROSITE" id="PS51755">
    <property type="entry name" value="OMPR_PHOB"/>
    <property type="match status" value="1"/>
</dbReference>
<evidence type="ECO:0000256" key="1">
    <source>
        <dbReference type="ARBA" id="ARBA00023125"/>
    </source>
</evidence>
<protein>
    <recommendedName>
        <fullName evidence="3">OmpR/PhoB-type domain-containing protein</fullName>
    </recommendedName>
</protein>
<dbReference type="EMBL" id="LPLZ01000017">
    <property type="protein sequence ID" value="KWN22035.1"/>
    <property type="molecule type" value="Genomic_DNA"/>
</dbReference>
<dbReference type="GO" id="GO:0003677">
    <property type="term" value="F:DNA binding"/>
    <property type="evidence" value="ECO:0007669"/>
    <property type="project" value="UniProtKB-UniRule"/>
</dbReference>
<accession>A0A108F2S9</accession>
<dbReference type="GO" id="GO:0000160">
    <property type="term" value="P:phosphorelay signal transduction system"/>
    <property type="evidence" value="ECO:0007669"/>
    <property type="project" value="InterPro"/>
</dbReference>
<keyword evidence="1 2" id="KW-0238">DNA-binding</keyword>
<evidence type="ECO:0000256" key="2">
    <source>
        <dbReference type="PROSITE-ProRule" id="PRU01091"/>
    </source>
</evidence>
<evidence type="ECO:0000313" key="4">
    <source>
        <dbReference type="EMBL" id="KWN22035.1"/>
    </source>
</evidence>
<name>A0A108F2S9_9BURK</name>
<reference evidence="4 5" key="1">
    <citation type="submission" date="2015-11" db="EMBL/GenBank/DDBJ databases">
        <title>Expanding the genomic diversity of Burkholderia species for the development of highly accurate diagnostics.</title>
        <authorList>
            <person name="Sahl J."/>
            <person name="Keim P."/>
            <person name="Wagner D."/>
        </authorList>
    </citation>
    <scope>NUCLEOTIDE SEQUENCE [LARGE SCALE GENOMIC DNA]</scope>
    <source>
        <strain evidence="4 5">MSMB793WGS</strain>
    </source>
</reference>
<dbReference type="SMART" id="SM00862">
    <property type="entry name" value="Trans_reg_C"/>
    <property type="match status" value="1"/>
</dbReference>
<evidence type="ECO:0000259" key="3">
    <source>
        <dbReference type="PROSITE" id="PS51755"/>
    </source>
</evidence>
<dbReference type="InterPro" id="IPR036388">
    <property type="entry name" value="WH-like_DNA-bd_sf"/>
</dbReference>
<feature type="DNA-binding region" description="OmpR/PhoB-type" evidence="2">
    <location>
        <begin position="121"/>
        <end position="220"/>
    </location>
</feature>
<dbReference type="Proteomes" id="UP000068016">
    <property type="component" value="Unassembled WGS sequence"/>
</dbReference>
<dbReference type="GO" id="GO:0006355">
    <property type="term" value="P:regulation of DNA-templated transcription"/>
    <property type="evidence" value="ECO:0007669"/>
    <property type="project" value="InterPro"/>
</dbReference>
<dbReference type="AlphaFoldDB" id="A0A108F2S9"/>
<dbReference type="SUPFAM" id="SSF46894">
    <property type="entry name" value="C-terminal effector domain of the bipartite response regulators"/>
    <property type="match status" value="1"/>
</dbReference>